<evidence type="ECO:0000313" key="3">
    <source>
        <dbReference type="EMBL" id="KAF6150247.1"/>
    </source>
</evidence>
<dbReference type="EMBL" id="JACGCM010001752">
    <property type="protein sequence ID" value="KAF6150247.1"/>
    <property type="molecule type" value="Genomic_DNA"/>
</dbReference>
<dbReference type="InterPro" id="IPR050560">
    <property type="entry name" value="MYB_TF"/>
</dbReference>
<dbReference type="GO" id="GO:0000978">
    <property type="term" value="F:RNA polymerase II cis-regulatory region sequence-specific DNA binding"/>
    <property type="evidence" value="ECO:0007669"/>
    <property type="project" value="TreeGrafter"/>
</dbReference>
<dbReference type="PANTHER" id="PTHR45614:SF175">
    <property type="entry name" value="TRANSCRIPTION FACTOR MYB105-RELATED"/>
    <property type="match status" value="1"/>
</dbReference>
<protein>
    <submittedName>
        <fullName evidence="3">Uncharacterized protein</fullName>
    </submittedName>
</protein>
<dbReference type="GO" id="GO:0000981">
    <property type="term" value="F:DNA-binding transcription factor activity, RNA polymerase II-specific"/>
    <property type="evidence" value="ECO:0007669"/>
    <property type="project" value="TreeGrafter"/>
</dbReference>
<reference evidence="3 4" key="1">
    <citation type="journal article" date="2020" name="IScience">
        <title>Genome Sequencing of the Endangered Kingdonia uniflora (Circaeasteraceae, Ranunculales) Reveals Potential Mechanisms of Evolutionary Specialization.</title>
        <authorList>
            <person name="Sun Y."/>
            <person name="Deng T."/>
            <person name="Zhang A."/>
            <person name="Moore M.J."/>
            <person name="Landis J.B."/>
            <person name="Lin N."/>
            <person name="Zhang H."/>
            <person name="Zhang X."/>
            <person name="Huang J."/>
            <person name="Zhang X."/>
            <person name="Sun H."/>
            <person name="Wang H."/>
        </authorList>
    </citation>
    <scope>NUCLEOTIDE SEQUENCE [LARGE SCALE GENOMIC DNA]</scope>
    <source>
        <strain evidence="3">TB1705</strain>
        <tissue evidence="3">Leaf</tissue>
    </source>
</reference>
<dbReference type="SMART" id="SM00717">
    <property type="entry name" value="SANT"/>
    <property type="match status" value="1"/>
</dbReference>
<feature type="domain" description="Myb-like" evidence="1">
    <location>
        <begin position="58"/>
        <end position="105"/>
    </location>
</feature>
<dbReference type="PROSITE" id="PS50090">
    <property type="entry name" value="MYB_LIKE"/>
    <property type="match status" value="1"/>
</dbReference>
<dbReference type="InterPro" id="IPR009057">
    <property type="entry name" value="Homeodomain-like_sf"/>
</dbReference>
<dbReference type="Pfam" id="PF03108">
    <property type="entry name" value="DBD_Tnp_Mut"/>
    <property type="match status" value="1"/>
</dbReference>
<comment type="caution">
    <text evidence="3">The sequence shown here is derived from an EMBL/GenBank/DDBJ whole genome shotgun (WGS) entry which is preliminary data.</text>
</comment>
<evidence type="ECO:0000313" key="4">
    <source>
        <dbReference type="Proteomes" id="UP000541444"/>
    </source>
</evidence>
<proteinExistence type="predicted"/>
<dbReference type="GO" id="GO:0005634">
    <property type="term" value="C:nucleus"/>
    <property type="evidence" value="ECO:0007669"/>
    <property type="project" value="TreeGrafter"/>
</dbReference>
<organism evidence="3 4">
    <name type="scientific">Kingdonia uniflora</name>
    <dbReference type="NCBI Taxonomy" id="39325"/>
    <lineage>
        <taxon>Eukaryota</taxon>
        <taxon>Viridiplantae</taxon>
        <taxon>Streptophyta</taxon>
        <taxon>Embryophyta</taxon>
        <taxon>Tracheophyta</taxon>
        <taxon>Spermatophyta</taxon>
        <taxon>Magnoliopsida</taxon>
        <taxon>Ranunculales</taxon>
        <taxon>Circaeasteraceae</taxon>
        <taxon>Kingdonia</taxon>
    </lineage>
</organism>
<gene>
    <name evidence="3" type="ORF">GIB67_000121</name>
</gene>
<dbReference type="OrthoDB" id="2143914at2759"/>
<evidence type="ECO:0000259" key="2">
    <source>
        <dbReference type="PROSITE" id="PS51294"/>
    </source>
</evidence>
<dbReference type="Gene3D" id="1.10.10.60">
    <property type="entry name" value="Homeodomain-like"/>
    <property type="match status" value="1"/>
</dbReference>
<dbReference type="InterPro" id="IPR004332">
    <property type="entry name" value="Transposase_MuDR"/>
</dbReference>
<dbReference type="Pfam" id="PF00249">
    <property type="entry name" value="Myb_DNA-binding"/>
    <property type="match status" value="1"/>
</dbReference>
<feature type="domain" description="HTH myb-type" evidence="2">
    <location>
        <begin position="58"/>
        <end position="112"/>
    </location>
</feature>
<accession>A0A7J7M5U7</accession>
<dbReference type="InterPro" id="IPR017930">
    <property type="entry name" value="Myb_dom"/>
</dbReference>
<name>A0A7J7M5U7_9MAGN</name>
<dbReference type="AlphaFoldDB" id="A0A7J7M5U7"/>
<dbReference type="PANTHER" id="PTHR45614">
    <property type="entry name" value="MYB PROTEIN-RELATED"/>
    <property type="match status" value="1"/>
</dbReference>
<evidence type="ECO:0000259" key="1">
    <source>
        <dbReference type="PROSITE" id="PS50090"/>
    </source>
</evidence>
<dbReference type="InterPro" id="IPR001005">
    <property type="entry name" value="SANT/Myb"/>
</dbReference>
<dbReference type="SUPFAM" id="SSF46689">
    <property type="entry name" value="Homeodomain-like"/>
    <property type="match status" value="1"/>
</dbReference>
<dbReference type="PROSITE" id="PS51294">
    <property type="entry name" value="HTH_MYB"/>
    <property type="match status" value="1"/>
</dbReference>
<sequence length="523" mass="60253">MHDLLECLTMGDQERCEADPTNGREANGYLRNLQNDVFVNNGGDNRKSCRLRWFNQLDPQINKRAFSEEEEEKFLRAHRVYGNKWAMIARLFPGRTDNAMKNHWHVVDARKQRENASSINNVYKRRMPFSRAEIVSTQHTSIIAYSHKSTITSAKDESNSTCTDLSLNSFSNKAQPELQLDITLSFLLQFSFCWKILITLEIIAEITPQTIDIPQRMDGVQLYTIVHFGGDIGYPEANGKGLDPRRFGPLVDDDDVLQSNESFETLHTDVPPSNEPTIPTNVPLSNEPCIPQSNIHLSNEPMLTIVPLSNEPMLTNVSLSIEPKTIIGQTEPSAKFQFEPQPKQVKDLVDFRFKSITYTKDPYGFSKEFNIGDQYRDMIEHKNHIRAYAVENKFNLEHVLSNEYKIMVRCKGHKCSWQIYATWLTGSALFRVSTYCSMHTCIRVETDGRNAYKVASSRWVASIIKKKLLRYPNYKPSEIIDDMKINHNIDVTYNLAWRAKEKAHAENSFEREISWDSTNSNRH</sequence>
<dbReference type="Proteomes" id="UP000541444">
    <property type="component" value="Unassembled WGS sequence"/>
</dbReference>
<keyword evidence="4" id="KW-1185">Reference proteome</keyword>
<dbReference type="CDD" id="cd00167">
    <property type="entry name" value="SANT"/>
    <property type="match status" value="1"/>
</dbReference>